<reference evidence="2 3" key="1">
    <citation type="submission" date="2021-02" db="EMBL/GenBank/DDBJ databases">
        <title>De Novo genome assembly of isolated myxobacteria.</title>
        <authorList>
            <person name="Stevens D.C."/>
        </authorList>
    </citation>
    <scope>NUCLEOTIDE SEQUENCE [LARGE SCALE GENOMIC DNA]</scope>
    <source>
        <strain evidence="2 3">SCHIC003</strain>
    </source>
</reference>
<dbReference type="InterPro" id="IPR036291">
    <property type="entry name" value="NAD(P)-bd_dom_sf"/>
</dbReference>
<organism evidence="2 3">
    <name type="scientific">Myxococcus landrumensis</name>
    <dbReference type="NCBI Taxonomy" id="2813577"/>
    <lineage>
        <taxon>Bacteria</taxon>
        <taxon>Pseudomonadati</taxon>
        <taxon>Myxococcota</taxon>
        <taxon>Myxococcia</taxon>
        <taxon>Myxococcales</taxon>
        <taxon>Cystobacterineae</taxon>
        <taxon>Myxococcaceae</taxon>
        <taxon>Myxococcus</taxon>
    </lineage>
</organism>
<dbReference type="Proteomes" id="UP000663090">
    <property type="component" value="Chromosome"/>
</dbReference>
<proteinExistence type="predicted"/>
<dbReference type="RefSeq" id="WP_206716540.1">
    <property type="nucleotide sequence ID" value="NZ_CP071091.1"/>
</dbReference>
<dbReference type="InterPro" id="IPR008030">
    <property type="entry name" value="NmrA-like"/>
</dbReference>
<dbReference type="Gene3D" id="3.90.25.10">
    <property type="entry name" value="UDP-galactose 4-epimerase, domain 1"/>
    <property type="match status" value="1"/>
</dbReference>
<dbReference type="Pfam" id="PF05368">
    <property type="entry name" value="NmrA"/>
    <property type="match status" value="1"/>
</dbReference>
<dbReference type="CDD" id="cd05231">
    <property type="entry name" value="NmrA_TMR_like_1_SDR_a"/>
    <property type="match status" value="1"/>
</dbReference>
<dbReference type="PANTHER" id="PTHR43162:SF1">
    <property type="entry name" value="PRESTALK A DIFFERENTIATION PROTEIN A"/>
    <property type="match status" value="1"/>
</dbReference>
<gene>
    <name evidence="2" type="ORF">JY572_01450</name>
</gene>
<dbReference type="SUPFAM" id="SSF51735">
    <property type="entry name" value="NAD(P)-binding Rossmann-fold domains"/>
    <property type="match status" value="1"/>
</dbReference>
<protein>
    <submittedName>
        <fullName evidence="2">NAD(P)H-binding protein</fullName>
    </submittedName>
</protein>
<evidence type="ECO:0000259" key="1">
    <source>
        <dbReference type="Pfam" id="PF05368"/>
    </source>
</evidence>
<name>A0ABX7NES8_9BACT</name>
<dbReference type="EMBL" id="CP071091">
    <property type="protein sequence ID" value="QSQ14783.1"/>
    <property type="molecule type" value="Genomic_DNA"/>
</dbReference>
<sequence length="299" mass="31757">MHIVINTPNGNIGRSLALRLLEAGESLTVISRSEEKVAELVARGAKVVVGSTDDAAVLDRAFSGAKAVFWLTPPPARPDFIEWSEGLARLAARKAKEHGVARVVVLSSIGAQSGRGTGPVGALLAVEEAFKAAVPDVTILRPGYFMENLLREVPALASAGAIYLPIPADRKLPFVATADIARKAEEVLRDGAWKGHRYLGIHGPQSLAYVEVEKILSEVLGRPVRYVQVSLADARKGMQGAGVPGFVVELLSEMYQAVLDGRMDPEEPRSGETTTPTTLAQWAKEVLGPAVGKARVSAA</sequence>
<accession>A0ABX7NES8</accession>
<evidence type="ECO:0000313" key="2">
    <source>
        <dbReference type="EMBL" id="QSQ14783.1"/>
    </source>
</evidence>
<evidence type="ECO:0000313" key="3">
    <source>
        <dbReference type="Proteomes" id="UP000663090"/>
    </source>
</evidence>
<dbReference type="InterPro" id="IPR051604">
    <property type="entry name" value="Ergot_Alk_Oxidoreductase"/>
</dbReference>
<feature type="domain" description="NmrA-like" evidence="1">
    <location>
        <begin position="3"/>
        <end position="258"/>
    </location>
</feature>
<dbReference type="Gene3D" id="3.40.50.720">
    <property type="entry name" value="NAD(P)-binding Rossmann-like Domain"/>
    <property type="match status" value="1"/>
</dbReference>
<keyword evidence="3" id="KW-1185">Reference proteome</keyword>
<dbReference type="PANTHER" id="PTHR43162">
    <property type="match status" value="1"/>
</dbReference>